<evidence type="ECO:0000256" key="1">
    <source>
        <dbReference type="SAM" id="Phobius"/>
    </source>
</evidence>
<keyword evidence="1" id="KW-0472">Membrane</keyword>
<dbReference type="AlphaFoldDB" id="E9H4W1"/>
<keyword evidence="3" id="KW-1185">Reference proteome</keyword>
<name>E9H4W1_DAPPU</name>
<dbReference type="Proteomes" id="UP000000305">
    <property type="component" value="Unassembled WGS sequence"/>
</dbReference>
<dbReference type="EMBL" id="GL732592">
    <property type="protein sequence ID" value="EFX73282.1"/>
    <property type="molecule type" value="Genomic_DNA"/>
</dbReference>
<organism evidence="2 3">
    <name type="scientific">Daphnia pulex</name>
    <name type="common">Water flea</name>
    <dbReference type="NCBI Taxonomy" id="6669"/>
    <lineage>
        <taxon>Eukaryota</taxon>
        <taxon>Metazoa</taxon>
        <taxon>Ecdysozoa</taxon>
        <taxon>Arthropoda</taxon>
        <taxon>Crustacea</taxon>
        <taxon>Branchiopoda</taxon>
        <taxon>Diplostraca</taxon>
        <taxon>Cladocera</taxon>
        <taxon>Anomopoda</taxon>
        <taxon>Daphniidae</taxon>
        <taxon>Daphnia</taxon>
    </lineage>
</organism>
<dbReference type="Gene3D" id="1.20.1070.10">
    <property type="entry name" value="Rhodopsin 7-helix transmembrane proteins"/>
    <property type="match status" value="1"/>
</dbReference>
<dbReference type="HOGENOM" id="CLU_2099332_0_0_1"/>
<dbReference type="PhylomeDB" id="E9H4W1"/>
<sequence>MINTSGHQNDDVLYNANDEVYHPMIQNNFLMAIKFICCLIGIPLNISIALTIIIRRRNLRTKPRNIFLLGIILSYVSFFVPAIIELLYWGPYPIDSVYQRPKVTSPLWLYRTAFSC</sequence>
<accession>E9H4W1</accession>
<keyword evidence="1" id="KW-1133">Transmembrane helix</keyword>
<evidence type="ECO:0000313" key="3">
    <source>
        <dbReference type="Proteomes" id="UP000000305"/>
    </source>
</evidence>
<feature type="transmembrane region" description="Helical" evidence="1">
    <location>
        <begin position="66"/>
        <end position="89"/>
    </location>
</feature>
<reference evidence="2 3" key="1">
    <citation type="journal article" date="2011" name="Science">
        <title>The ecoresponsive genome of Daphnia pulex.</title>
        <authorList>
            <person name="Colbourne J.K."/>
            <person name="Pfrender M.E."/>
            <person name="Gilbert D."/>
            <person name="Thomas W.K."/>
            <person name="Tucker A."/>
            <person name="Oakley T.H."/>
            <person name="Tokishita S."/>
            <person name="Aerts A."/>
            <person name="Arnold G.J."/>
            <person name="Basu M.K."/>
            <person name="Bauer D.J."/>
            <person name="Caceres C.E."/>
            <person name="Carmel L."/>
            <person name="Casola C."/>
            <person name="Choi J.H."/>
            <person name="Detter J.C."/>
            <person name="Dong Q."/>
            <person name="Dusheyko S."/>
            <person name="Eads B.D."/>
            <person name="Frohlich T."/>
            <person name="Geiler-Samerotte K.A."/>
            <person name="Gerlach D."/>
            <person name="Hatcher P."/>
            <person name="Jogdeo S."/>
            <person name="Krijgsveld J."/>
            <person name="Kriventseva E.V."/>
            <person name="Kultz D."/>
            <person name="Laforsch C."/>
            <person name="Lindquist E."/>
            <person name="Lopez J."/>
            <person name="Manak J.R."/>
            <person name="Muller J."/>
            <person name="Pangilinan J."/>
            <person name="Patwardhan R.P."/>
            <person name="Pitluck S."/>
            <person name="Pritham E.J."/>
            <person name="Rechtsteiner A."/>
            <person name="Rho M."/>
            <person name="Rogozin I.B."/>
            <person name="Sakarya O."/>
            <person name="Salamov A."/>
            <person name="Schaack S."/>
            <person name="Shapiro H."/>
            <person name="Shiga Y."/>
            <person name="Skalitzky C."/>
            <person name="Smith Z."/>
            <person name="Souvorov A."/>
            <person name="Sung W."/>
            <person name="Tang Z."/>
            <person name="Tsuchiya D."/>
            <person name="Tu H."/>
            <person name="Vos H."/>
            <person name="Wang M."/>
            <person name="Wolf Y.I."/>
            <person name="Yamagata H."/>
            <person name="Yamada T."/>
            <person name="Ye Y."/>
            <person name="Shaw J.R."/>
            <person name="Andrews J."/>
            <person name="Crease T.J."/>
            <person name="Tang H."/>
            <person name="Lucas S.M."/>
            <person name="Robertson H.M."/>
            <person name="Bork P."/>
            <person name="Koonin E.V."/>
            <person name="Zdobnov E.M."/>
            <person name="Grigoriev I.V."/>
            <person name="Lynch M."/>
            <person name="Boore J.L."/>
        </authorList>
    </citation>
    <scope>NUCLEOTIDE SEQUENCE [LARGE SCALE GENOMIC DNA]</scope>
</reference>
<dbReference type="OrthoDB" id="10489403at2759"/>
<keyword evidence="1" id="KW-0812">Transmembrane</keyword>
<proteinExistence type="predicted"/>
<gene>
    <name evidence="2" type="ORF">DAPPUDRAFT_253462</name>
</gene>
<dbReference type="InParanoid" id="E9H4W1"/>
<evidence type="ECO:0000313" key="2">
    <source>
        <dbReference type="EMBL" id="EFX73282.1"/>
    </source>
</evidence>
<feature type="transmembrane region" description="Helical" evidence="1">
    <location>
        <begin position="29"/>
        <end position="54"/>
    </location>
</feature>
<protein>
    <submittedName>
        <fullName evidence="2">Uncharacterized protein</fullName>
    </submittedName>
</protein>
<dbReference type="KEGG" id="dpx:DAPPUDRAFT_253462"/>